<protein>
    <recommendedName>
        <fullName evidence="2">Glycosyltransferase 2-like domain-containing protein</fullName>
    </recommendedName>
</protein>
<organism evidence="3 4">
    <name type="scientific">Roseateles oligotrophus</name>
    <dbReference type="NCBI Taxonomy" id="1769250"/>
    <lineage>
        <taxon>Bacteria</taxon>
        <taxon>Pseudomonadati</taxon>
        <taxon>Pseudomonadota</taxon>
        <taxon>Betaproteobacteria</taxon>
        <taxon>Burkholderiales</taxon>
        <taxon>Sphaerotilaceae</taxon>
        <taxon>Roseateles</taxon>
    </lineage>
</organism>
<dbReference type="Gene3D" id="3.90.550.10">
    <property type="entry name" value="Spore Coat Polysaccharide Biosynthesis Protein SpsA, Chain A"/>
    <property type="match status" value="1"/>
</dbReference>
<accession>A0A840LE23</accession>
<sequence length="508" mass="54562">MSASLPLSVCLIVRDEAHNLPLALASVQGLAHEIIVVDTGSVDNSPAIAAAWGARVLHWAWQDDFALARNQALAAASCDWILSLDADQQLAPASLPALRQALGRQDCLAQLVQVQLLSAAADARANPLGDGRAIAPLQSLQALRLFRRDPRIRFEGRVHEDVAESLLRMGSSHWPDSGLTLFDHGYVQASERARKRERNLALLRLSQAENPEGLYLGYKLAISLPPEQQAQSQALLERAMEQVMRLPAQEFAKLPFLPRLVASAVQAWTEQGQLMRAARCCLALQPQLPGLLDFCTGRALARAGLAEQARPHLLAALQGFALPPKDADLWLRDLDASPAACCLWLAWNARQQGLLAEAAEWIEQGCAQATPRQQIDLACEGLEIQLAAGELTAAAGTLDLLGGWVREQGYGMDSLLRVSAKLAQASGDLATALLLARDGAGSDAAAALLASLEIANSPLDEERLRQHYQAISGQCYDSLAVKLLIGEALGQAWPHEAPTASLALMRGA</sequence>
<evidence type="ECO:0000259" key="2">
    <source>
        <dbReference type="Pfam" id="PF00535"/>
    </source>
</evidence>
<gene>
    <name evidence="3" type="ORF">HNP55_002090</name>
</gene>
<dbReference type="Pfam" id="PF00535">
    <property type="entry name" value="Glycos_transf_2"/>
    <property type="match status" value="1"/>
</dbReference>
<reference evidence="3 4" key="1">
    <citation type="submission" date="2020-08" db="EMBL/GenBank/DDBJ databases">
        <title>Functional genomics of gut bacteria from endangered species of beetles.</title>
        <authorList>
            <person name="Carlos-Shanley C."/>
        </authorList>
    </citation>
    <scope>NUCLEOTIDE SEQUENCE [LARGE SCALE GENOMIC DNA]</scope>
    <source>
        <strain evidence="3 4">S00239</strain>
    </source>
</reference>
<comment type="similarity">
    <text evidence="1">Belongs to the glycosyltransferase 2 family. WaaE/KdtX subfamily.</text>
</comment>
<evidence type="ECO:0000313" key="3">
    <source>
        <dbReference type="EMBL" id="MBB4843567.1"/>
    </source>
</evidence>
<dbReference type="Proteomes" id="UP000562027">
    <property type="component" value="Unassembled WGS sequence"/>
</dbReference>
<dbReference type="CDD" id="cd02511">
    <property type="entry name" value="Beta4Glucosyltransferase"/>
    <property type="match status" value="1"/>
</dbReference>
<evidence type="ECO:0000256" key="1">
    <source>
        <dbReference type="ARBA" id="ARBA00038494"/>
    </source>
</evidence>
<dbReference type="PANTHER" id="PTHR43630">
    <property type="entry name" value="POLY-BETA-1,6-N-ACETYL-D-GLUCOSAMINE SYNTHASE"/>
    <property type="match status" value="1"/>
</dbReference>
<dbReference type="EMBL" id="JACHLP010000004">
    <property type="protein sequence ID" value="MBB4843567.1"/>
    <property type="molecule type" value="Genomic_DNA"/>
</dbReference>
<keyword evidence="4" id="KW-1185">Reference proteome</keyword>
<proteinExistence type="inferred from homology"/>
<evidence type="ECO:0000313" key="4">
    <source>
        <dbReference type="Proteomes" id="UP000562027"/>
    </source>
</evidence>
<comment type="caution">
    <text evidence="3">The sequence shown here is derived from an EMBL/GenBank/DDBJ whole genome shotgun (WGS) entry which is preliminary data.</text>
</comment>
<feature type="domain" description="Glycosyltransferase 2-like" evidence="2">
    <location>
        <begin position="8"/>
        <end position="106"/>
    </location>
</feature>
<dbReference type="RefSeq" id="WP_184298982.1">
    <property type="nucleotide sequence ID" value="NZ_JACHLP010000004.1"/>
</dbReference>
<dbReference type="AlphaFoldDB" id="A0A840LE23"/>
<dbReference type="InterPro" id="IPR029044">
    <property type="entry name" value="Nucleotide-diphossugar_trans"/>
</dbReference>
<dbReference type="SUPFAM" id="SSF53448">
    <property type="entry name" value="Nucleotide-diphospho-sugar transferases"/>
    <property type="match status" value="1"/>
</dbReference>
<dbReference type="PANTHER" id="PTHR43630:SF2">
    <property type="entry name" value="GLYCOSYLTRANSFERASE"/>
    <property type="match status" value="1"/>
</dbReference>
<name>A0A840LE23_9BURK</name>
<dbReference type="InterPro" id="IPR001173">
    <property type="entry name" value="Glyco_trans_2-like"/>
</dbReference>